<evidence type="ECO:0000256" key="2">
    <source>
        <dbReference type="ARBA" id="ARBA00022801"/>
    </source>
</evidence>
<dbReference type="RefSeq" id="WP_189077945.1">
    <property type="nucleotide sequence ID" value="NZ_BMMX01000002.1"/>
</dbReference>
<evidence type="ECO:0000313" key="6">
    <source>
        <dbReference type="EMBL" id="GGK78482.1"/>
    </source>
</evidence>
<reference evidence="6" key="2">
    <citation type="submission" date="2020-09" db="EMBL/GenBank/DDBJ databases">
        <authorList>
            <person name="Sun Q."/>
            <person name="Zhou Y."/>
        </authorList>
    </citation>
    <scope>NUCLEOTIDE SEQUENCE</scope>
    <source>
        <strain evidence="6">CGMCC 4.7299</strain>
    </source>
</reference>
<accession>A0A8J3BW13</accession>
<dbReference type="AlphaFoldDB" id="A0A8J3BW13"/>
<dbReference type="PANTHER" id="PTHR31339:SF0">
    <property type="entry name" value="PECTIN LYASE-LIKE SUPERFAMILY PROTEIN"/>
    <property type="match status" value="1"/>
</dbReference>
<keyword evidence="7" id="KW-1185">Reference proteome</keyword>
<dbReference type="InterPro" id="IPR051801">
    <property type="entry name" value="GH28_Enzymes"/>
</dbReference>
<dbReference type="PANTHER" id="PTHR31339">
    <property type="entry name" value="PECTIN LYASE-RELATED"/>
    <property type="match status" value="1"/>
</dbReference>
<reference evidence="6" key="1">
    <citation type="journal article" date="2014" name="Int. J. Syst. Evol. Microbiol.">
        <title>Complete genome sequence of Corynebacterium casei LMG S-19264T (=DSM 44701T), isolated from a smear-ripened cheese.</title>
        <authorList>
            <consortium name="US DOE Joint Genome Institute (JGI-PGF)"/>
            <person name="Walter F."/>
            <person name="Albersmeier A."/>
            <person name="Kalinowski J."/>
            <person name="Ruckert C."/>
        </authorList>
    </citation>
    <scope>NUCLEOTIDE SEQUENCE</scope>
    <source>
        <strain evidence="6">CGMCC 4.7299</strain>
    </source>
</reference>
<sequence length="449" mass="49087">MATYDIRDYGAVGDGKTNDAAAIQVAIDACASSGGGTVLIPAGHVFLAGTIQLRSYVELHVERGAVLQASGDWDDYTDRFVVSALSSGVVRDDTQASGMFISARDAHHIAITGAGVIDGAGRHFIEKDLGPIYQCPNARPFTMFLIGCTDVTLRDTTWRDGALWTLRLTGCEDIVIHGIRIDGDLKYPNCDGIDLDRCRNARISDCYISCGDDAISLKTCEEFPEHGPCENITVTNCVLVTTSSALVVGVDAIAPIRNVVFDNCVIQRSHRGLSVNCGQDSLFENILFSNIVVETRIFDDKWWGRGEPIYVSVEPWHNDVGRIRNVRFVNILARSENGAYISGIQDGVIDGVLLDNVRIELDKWSNQPGGRYDRRPSSGADPIFEAPTSGFYIDRASNVTLRNCEVVWGDNRPEYFHHALASSNTENLKVENFIGASAHPDRHAAVATF</sequence>
<keyword evidence="3 4" id="KW-0326">Glycosidase</keyword>
<dbReference type="SUPFAM" id="SSF51126">
    <property type="entry name" value="Pectin lyase-like"/>
    <property type="match status" value="1"/>
</dbReference>
<dbReference type="GO" id="GO:0005975">
    <property type="term" value="P:carbohydrate metabolic process"/>
    <property type="evidence" value="ECO:0007669"/>
    <property type="project" value="InterPro"/>
</dbReference>
<keyword evidence="2 4" id="KW-0378">Hydrolase</keyword>
<comment type="similarity">
    <text evidence="1 4">Belongs to the glycosyl hydrolase 28 family.</text>
</comment>
<dbReference type="Gene3D" id="2.160.20.10">
    <property type="entry name" value="Single-stranded right-handed beta-helix, Pectin lyase-like"/>
    <property type="match status" value="1"/>
</dbReference>
<dbReference type="Pfam" id="PF12708">
    <property type="entry name" value="Pect-lyase_RHGA_epim"/>
    <property type="match status" value="1"/>
</dbReference>
<dbReference type="InterPro" id="IPR011050">
    <property type="entry name" value="Pectin_lyase_fold/virulence"/>
</dbReference>
<name>A0A8J3BW13_9ACTN</name>
<evidence type="ECO:0000256" key="3">
    <source>
        <dbReference type="ARBA" id="ARBA00023295"/>
    </source>
</evidence>
<dbReference type="Proteomes" id="UP000656042">
    <property type="component" value="Unassembled WGS sequence"/>
</dbReference>
<dbReference type="SMART" id="SM00710">
    <property type="entry name" value="PbH1"/>
    <property type="match status" value="6"/>
</dbReference>
<dbReference type="GO" id="GO:0004650">
    <property type="term" value="F:polygalacturonase activity"/>
    <property type="evidence" value="ECO:0007669"/>
    <property type="project" value="InterPro"/>
</dbReference>
<comment type="caution">
    <text evidence="6">The sequence shown here is derived from an EMBL/GenBank/DDBJ whole genome shotgun (WGS) entry which is preliminary data.</text>
</comment>
<dbReference type="InterPro" id="IPR006626">
    <property type="entry name" value="PbH1"/>
</dbReference>
<protein>
    <submittedName>
        <fullName evidence="6">Endopolygalacturonase</fullName>
    </submittedName>
</protein>
<evidence type="ECO:0000256" key="1">
    <source>
        <dbReference type="ARBA" id="ARBA00008834"/>
    </source>
</evidence>
<evidence type="ECO:0000259" key="5">
    <source>
        <dbReference type="Pfam" id="PF12708"/>
    </source>
</evidence>
<dbReference type="EMBL" id="BMMX01000002">
    <property type="protein sequence ID" value="GGK78482.1"/>
    <property type="molecule type" value="Genomic_DNA"/>
</dbReference>
<evidence type="ECO:0000256" key="4">
    <source>
        <dbReference type="RuleBase" id="RU361169"/>
    </source>
</evidence>
<proteinExistence type="inferred from homology"/>
<feature type="domain" description="Rhamnogalacturonase A/B/Epimerase-like pectate lyase" evidence="5">
    <location>
        <begin position="6"/>
        <end position="59"/>
    </location>
</feature>
<dbReference type="InterPro" id="IPR012334">
    <property type="entry name" value="Pectin_lyas_fold"/>
</dbReference>
<dbReference type="Pfam" id="PF00295">
    <property type="entry name" value="Glyco_hydro_28"/>
    <property type="match status" value="1"/>
</dbReference>
<gene>
    <name evidence="6" type="ORF">GCM10012284_10470</name>
</gene>
<organism evidence="6 7">
    <name type="scientific">Mangrovihabitans endophyticus</name>
    <dbReference type="NCBI Taxonomy" id="1751298"/>
    <lineage>
        <taxon>Bacteria</taxon>
        <taxon>Bacillati</taxon>
        <taxon>Actinomycetota</taxon>
        <taxon>Actinomycetes</taxon>
        <taxon>Micromonosporales</taxon>
        <taxon>Micromonosporaceae</taxon>
        <taxon>Mangrovihabitans</taxon>
    </lineage>
</organism>
<evidence type="ECO:0000313" key="7">
    <source>
        <dbReference type="Proteomes" id="UP000656042"/>
    </source>
</evidence>
<dbReference type="InterPro" id="IPR000743">
    <property type="entry name" value="Glyco_hydro_28"/>
</dbReference>
<dbReference type="InterPro" id="IPR024535">
    <property type="entry name" value="RHGA/B-epi-like_pectate_lyase"/>
</dbReference>